<protein>
    <recommendedName>
        <fullName evidence="1">Nucleotidyl transferase domain-containing protein</fullName>
    </recommendedName>
</protein>
<dbReference type="InterPro" id="IPR029044">
    <property type="entry name" value="Nucleotide-diphossugar_trans"/>
</dbReference>
<proteinExistence type="predicted"/>
<gene>
    <name evidence="2" type="ORF">S03H2_50802</name>
</gene>
<dbReference type="Gene3D" id="3.90.550.10">
    <property type="entry name" value="Spore Coat Polysaccharide Biosynthesis Protein SpsA, Chain A"/>
    <property type="match status" value="1"/>
</dbReference>
<dbReference type="InterPro" id="IPR005835">
    <property type="entry name" value="NTP_transferase_dom"/>
</dbReference>
<feature type="non-terminal residue" evidence="2">
    <location>
        <position position="45"/>
    </location>
</feature>
<evidence type="ECO:0000259" key="1">
    <source>
        <dbReference type="Pfam" id="PF00483"/>
    </source>
</evidence>
<dbReference type="Pfam" id="PF00483">
    <property type="entry name" value="NTP_transferase"/>
    <property type="match status" value="1"/>
</dbReference>
<dbReference type="SUPFAM" id="SSF53448">
    <property type="entry name" value="Nucleotide-diphospho-sugar transferases"/>
    <property type="match status" value="1"/>
</dbReference>
<comment type="caution">
    <text evidence="2">The sequence shown here is derived from an EMBL/GenBank/DDBJ whole genome shotgun (WGS) entry which is preliminary data.</text>
</comment>
<evidence type="ECO:0000313" key="2">
    <source>
        <dbReference type="EMBL" id="GAH68238.1"/>
    </source>
</evidence>
<dbReference type="EMBL" id="BARU01032190">
    <property type="protein sequence ID" value="GAH68238.1"/>
    <property type="molecule type" value="Genomic_DNA"/>
</dbReference>
<organism evidence="2">
    <name type="scientific">marine sediment metagenome</name>
    <dbReference type="NCBI Taxonomy" id="412755"/>
    <lineage>
        <taxon>unclassified sequences</taxon>
        <taxon>metagenomes</taxon>
        <taxon>ecological metagenomes</taxon>
    </lineage>
</organism>
<feature type="domain" description="Nucleotidyl transferase" evidence="1">
    <location>
        <begin position="2"/>
        <end position="43"/>
    </location>
</feature>
<reference evidence="2" key="1">
    <citation type="journal article" date="2014" name="Front. Microbiol.">
        <title>High frequency of phylogenetically diverse reductive dehalogenase-homologous genes in deep subseafloor sedimentary metagenomes.</title>
        <authorList>
            <person name="Kawai M."/>
            <person name="Futagami T."/>
            <person name="Toyoda A."/>
            <person name="Takaki Y."/>
            <person name="Nishi S."/>
            <person name="Hori S."/>
            <person name="Arai W."/>
            <person name="Tsubouchi T."/>
            <person name="Morono Y."/>
            <person name="Uchiyama I."/>
            <person name="Ito T."/>
            <person name="Fujiyama A."/>
            <person name="Inagaki F."/>
            <person name="Takami H."/>
        </authorList>
    </citation>
    <scope>NUCLEOTIDE SEQUENCE</scope>
    <source>
        <strain evidence="2">Expedition CK06-06</strain>
    </source>
</reference>
<sequence length="45" mass="5112">MKAVILAGGLGKRLRKVVRDKPKSMAPVLGKPFLQYQIEQLKKYN</sequence>
<accession>X1JEP0</accession>
<name>X1JEP0_9ZZZZ</name>
<dbReference type="AlphaFoldDB" id="X1JEP0"/>